<feature type="transmembrane region" description="Helical" evidence="7">
    <location>
        <begin position="585"/>
        <end position="609"/>
    </location>
</feature>
<feature type="transmembrane region" description="Helical" evidence="7">
    <location>
        <begin position="230"/>
        <end position="249"/>
    </location>
</feature>
<dbReference type="Pfam" id="PF03176">
    <property type="entry name" value="MMPL"/>
    <property type="match status" value="2"/>
</dbReference>
<feature type="transmembrane region" description="Helical" evidence="7">
    <location>
        <begin position="177"/>
        <end position="197"/>
    </location>
</feature>
<evidence type="ECO:0000259" key="8">
    <source>
        <dbReference type="PROSITE" id="PS50156"/>
    </source>
</evidence>
<evidence type="ECO:0000256" key="1">
    <source>
        <dbReference type="ARBA" id="ARBA00004651"/>
    </source>
</evidence>
<feature type="transmembrane region" description="Helical" evidence="7">
    <location>
        <begin position="270"/>
        <end position="294"/>
    </location>
</feature>
<feature type="transmembrane region" description="Helical" evidence="7">
    <location>
        <begin position="662"/>
        <end position="686"/>
    </location>
</feature>
<keyword evidence="4 7" id="KW-0812">Transmembrane</keyword>
<comment type="similarity">
    <text evidence="2">Belongs to the resistance-nodulation-cell division (RND) (TC 2.A.6) family. MmpL subfamily.</text>
</comment>
<gene>
    <name evidence="9" type="ORF">Apa02nite_085090</name>
</gene>
<reference evidence="9 10" key="1">
    <citation type="submission" date="2021-01" db="EMBL/GenBank/DDBJ databases">
        <title>Whole genome shotgun sequence of Actinoplanes palleronii NBRC 14916.</title>
        <authorList>
            <person name="Komaki H."/>
            <person name="Tamura T."/>
        </authorList>
    </citation>
    <scope>NUCLEOTIDE SEQUENCE [LARGE SCALE GENOMIC DNA]</scope>
    <source>
        <strain evidence="9 10">NBRC 14916</strain>
    </source>
</reference>
<evidence type="ECO:0000256" key="6">
    <source>
        <dbReference type="ARBA" id="ARBA00023136"/>
    </source>
</evidence>
<feature type="transmembrane region" description="Helical" evidence="7">
    <location>
        <begin position="300"/>
        <end position="326"/>
    </location>
</feature>
<feature type="transmembrane region" description="Helical" evidence="7">
    <location>
        <begin position="363"/>
        <end position="381"/>
    </location>
</feature>
<dbReference type="InterPro" id="IPR004869">
    <property type="entry name" value="MMPL_dom"/>
</dbReference>
<evidence type="ECO:0000256" key="3">
    <source>
        <dbReference type="ARBA" id="ARBA00022475"/>
    </source>
</evidence>
<name>A0ABQ4BQ30_9ACTN</name>
<feature type="transmembrane region" description="Helical" evidence="7">
    <location>
        <begin position="544"/>
        <end position="565"/>
    </location>
</feature>
<dbReference type="PANTHER" id="PTHR33406:SF11">
    <property type="entry name" value="MEMBRANE PROTEIN SCO6666-RELATED"/>
    <property type="match status" value="1"/>
</dbReference>
<keyword evidence="6 7" id="KW-0472">Membrane</keyword>
<protein>
    <submittedName>
        <fullName evidence="9">Membrane protein</fullName>
    </submittedName>
</protein>
<feature type="transmembrane region" description="Helical" evidence="7">
    <location>
        <begin position="204"/>
        <end position="224"/>
    </location>
</feature>
<evidence type="ECO:0000256" key="7">
    <source>
        <dbReference type="SAM" id="Phobius"/>
    </source>
</evidence>
<dbReference type="InterPro" id="IPR000731">
    <property type="entry name" value="SSD"/>
</dbReference>
<proteinExistence type="inferred from homology"/>
<evidence type="ECO:0000256" key="4">
    <source>
        <dbReference type="ARBA" id="ARBA00022692"/>
    </source>
</evidence>
<dbReference type="PROSITE" id="PS50156">
    <property type="entry name" value="SSD"/>
    <property type="match status" value="1"/>
</dbReference>
<dbReference type="Proteomes" id="UP000624709">
    <property type="component" value="Unassembled WGS sequence"/>
</dbReference>
<dbReference type="SUPFAM" id="SSF82866">
    <property type="entry name" value="Multidrug efflux transporter AcrB transmembrane domain"/>
    <property type="match status" value="2"/>
</dbReference>
<comment type="subcellular location">
    <subcellularLocation>
        <location evidence="1">Cell membrane</location>
        <topology evidence="1">Multi-pass membrane protein</topology>
    </subcellularLocation>
</comment>
<keyword evidence="10" id="KW-1185">Reference proteome</keyword>
<dbReference type="EMBL" id="BOMS01000143">
    <property type="protein sequence ID" value="GIE72401.1"/>
    <property type="molecule type" value="Genomic_DNA"/>
</dbReference>
<dbReference type="RefSeq" id="WP_203830112.1">
    <property type="nucleotide sequence ID" value="NZ_BAAATY010000052.1"/>
</dbReference>
<keyword evidence="5 7" id="KW-1133">Transmembrane helix</keyword>
<evidence type="ECO:0000256" key="2">
    <source>
        <dbReference type="ARBA" id="ARBA00010157"/>
    </source>
</evidence>
<dbReference type="InterPro" id="IPR050545">
    <property type="entry name" value="Mycobact_MmpL"/>
</dbReference>
<evidence type="ECO:0000313" key="9">
    <source>
        <dbReference type="EMBL" id="GIE72401.1"/>
    </source>
</evidence>
<feature type="transmembrane region" description="Helical" evidence="7">
    <location>
        <begin position="517"/>
        <end position="537"/>
    </location>
</feature>
<evidence type="ECO:0000256" key="5">
    <source>
        <dbReference type="ARBA" id="ARBA00022989"/>
    </source>
</evidence>
<evidence type="ECO:0000313" key="10">
    <source>
        <dbReference type="Proteomes" id="UP000624709"/>
    </source>
</evidence>
<accession>A0ABQ4BQ30</accession>
<organism evidence="9 10">
    <name type="scientific">Actinoplanes palleronii</name>
    <dbReference type="NCBI Taxonomy" id="113570"/>
    <lineage>
        <taxon>Bacteria</taxon>
        <taxon>Bacillati</taxon>
        <taxon>Actinomycetota</taxon>
        <taxon>Actinomycetes</taxon>
        <taxon>Micromonosporales</taxon>
        <taxon>Micromonosporaceae</taxon>
        <taxon>Actinoplanes</taxon>
    </lineage>
</organism>
<comment type="caution">
    <text evidence="9">The sequence shown here is derived from an EMBL/GenBank/DDBJ whole genome shotgun (WGS) entry which is preliminary data.</text>
</comment>
<dbReference type="Gene3D" id="1.20.1640.10">
    <property type="entry name" value="Multidrug efflux transporter AcrB transmembrane domain"/>
    <property type="match status" value="2"/>
</dbReference>
<dbReference type="PANTHER" id="PTHR33406">
    <property type="entry name" value="MEMBRANE PROTEIN MJ1562-RELATED"/>
    <property type="match status" value="1"/>
</dbReference>
<feature type="transmembrane region" description="Helical" evidence="7">
    <location>
        <begin position="630"/>
        <end position="650"/>
    </location>
</feature>
<keyword evidence="3" id="KW-1003">Cell membrane</keyword>
<sequence>MANLLFRLGGAAARRRWLVLAVWVAVLAAVGVGAATLAQPTSSAITIPGTESQRAIELLATKFPGTGGASARIVVAAPAGHTLTESAYTTLASDALAALAQAPQVISVTGFTKATLSGDKRIAYADVSYAVAVADITDEAKDALEAIAAPARAAGLQVEFSGGVISTTEEAGSSSEAYGVVIAYLVLAVTLGGLLIAGMPLLNALVGVATGMLGIQVITGFVTLNATAPALATMLGLAVGIDYALFIVARHRQQLHDGMAVHESIATATATAGSAVVFAGVTVVIALCGLAVAGIPFLTVMGLCAAGTVTITVVLALTLIPALLGFAGNRITRSRIAFLHRRAEPQPHPFGTRWARIATARPWLTVLACLAVVGAMAFPVLDMRLGLPSDGTKSTASTERRAYDLLAAGFGAGFNGPLTLVLSGPGRTDMKAVSAQAATMLQGDADIAVAVAAATNEAGDVSILSVIPRSGPDSEQTKDLVRRIRAAGEQAKQAGITAYVTGTTAFNNDVSDKLSSALAPFLILIVVLALILLLLVFRSILVPVKAALGFLLSLGASMGMVTLVFQQGHLGGLLGVEASGPILSFLPVLVIGILFGLAMDYEVFLVSRIKEAYTHHGDARRAITDGMRDSARVVTAAGLIMTAVFAAFIFGDDATIKAIGLALASGVAIDAFLVRMTLVPAVLHLLGRSAWWLPRWLRRLPNVDIEGAELATPVVHTGSHAEARLMAGDPAVTETSERR</sequence>
<feature type="domain" description="SSD" evidence="8">
    <location>
        <begin position="179"/>
        <end position="326"/>
    </location>
</feature>